<feature type="compositionally biased region" description="Acidic residues" evidence="2">
    <location>
        <begin position="611"/>
        <end position="622"/>
    </location>
</feature>
<accession>A0A8S1M6H4</accession>
<gene>
    <name evidence="3" type="ORF">PSON_ATCC_30995.1.T0270190</name>
</gene>
<feature type="region of interest" description="Disordered" evidence="2">
    <location>
        <begin position="575"/>
        <end position="622"/>
    </location>
</feature>
<evidence type="ECO:0000313" key="3">
    <source>
        <dbReference type="EMBL" id="CAD8070824.1"/>
    </source>
</evidence>
<dbReference type="Proteomes" id="UP000692954">
    <property type="component" value="Unassembled WGS sequence"/>
</dbReference>
<dbReference type="AlphaFoldDB" id="A0A8S1M6H4"/>
<dbReference type="InterPro" id="IPR037856">
    <property type="entry name" value="Sdc1/DPY30"/>
</dbReference>
<reference evidence="3" key="1">
    <citation type="submission" date="2021-01" db="EMBL/GenBank/DDBJ databases">
        <authorList>
            <consortium name="Genoscope - CEA"/>
            <person name="William W."/>
        </authorList>
    </citation>
    <scope>NUCLEOTIDE SEQUENCE</scope>
</reference>
<dbReference type="EMBL" id="CAJJDN010000027">
    <property type="protein sequence ID" value="CAD8070824.1"/>
    <property type="molecule type" value="Genomic_DNA"/>
</dbReference>
<organism evidence="3 4">
    <name type="scientific">Paramecium sonneborni</name>
    <dbReference type="NCBI Taxonomy" id="65129"/>
    <lineage>
        <taxon>Eukaryota</taxon>
        <taxon>Sar</taxon>
        <taxon>Alveolata</taxon>
        <taxon>Ciliophora</taxon>
        <taxon>Intramacronucleata</taxon>
        <taxon>Oligohymenophorea</taxon>
        <taxon>Peniculida</taxon>
        <taxon>Parameciidae</taxon>
        <taxon>Paramecium</taxon>
    </lineage>
</organism>
<dbReference type="OrthoDB" id="432281at2759"/>
<sequence length="622" mass="73664">MNLIPETDKIDMAYLKSERIGKVITKGLAELYRVKPQFPIEYFAKWLLNHNQTEGNRGSMQEHLSNKEALIEQQKKEQEVQEERDRREKQLQDEENLREMEFQNVIKTHEFHQKLLVKDFCNHLQRKGLTGVYVGYVDFPNKQINENDDDENAHLDTEQPKLIKYIGANDDHNFMIGQTLPLNDIGVTGEVFRDIPPPEEGQLPQSPIIYIPDVTKEQKLVYFKWKKLGAFLAIPLIYQSCLFPASLDAGIEERLRFKKADVEKKLEKENKINEFNARIKEATDTEQDPTSIQEEFDQYLANWQDESEAPFQSQKRQFVICFDTLGKDVGISEKDRKYFEDYINLFAQSWNQMECKLLSDDIDHMIAYQEQGVKERSEALTIQEEQAVESQQSQYDDIKEKEKEHQFALLSIRANTVAQQIQQLQQEFFSLKQVRVLKYPGILLALMLFLNYKKENLLEKGTNQLDWTGVKHYICEDLIQKILDYEYRGAKTEEVPKHAKLNRIQKRISKFTVEQVEEYNVCYAKILKWMQYIIKLRNLDVEIRREKIANLRKLIQETTEQVAKIKEEKEQKFEEYKSSIQQQEDQEPPNREEWELKYDEEHPLPKIPENVPDDIDNDFDEE</sequence>
<dbReference type="Pfam" id="PF05186">
    <property type="entry name" value="Dpy-30"/>
    <property type="match status" value="1"/>
</dbReference>
<feature type="compositionally biased region" description="Basic and acidic residues" evidence="2">
    <location>
        <begin position="588"/>
        <end position="604"/>
    </location>
</feature>
<keyword evidence="4" id="KW-1185">Reference proteome</keyword>
<dbReference type="GO" id="GO:0048188">
    <property type="term" value="C:Set1C/COMPASS complex"/>
    <property type="evidence" value="ECO:0007669"/>
    <property type="project" value="InterPro"/>
</dbReference>
<dbReference type="PANTHER" id="PTHR23356">
    <property type="entry name" value="DPY30-RELATED"/>
    <property type="match status" value="1"/>
</dbReference>
<feature type="region of interest" description="Disordered" evidence="2">
    <location>
        <begin position="72"/>
        <end position="95"/>
    </location>
</feature>
<dbReference type="PANTHER" id="PTHR23356:SF16">
    <property type="entry name" value="DPY30 DOMAIN CONTAINING 2"/>
    <property type="match status" value="1"/>
</dbReference>
<dbReference type="CDD" id="cd22966">
    <property type="entry name" value="DD_DYDC-like"/>
    <property type="match status" value="1"/>
</dbReference>
<comment type="similarity">
    <text evidence="1">Belongs to the dpy-30 family.</text>
</comment>
<protein>
    <submittedName>
        <fullName evidence="3">Uncharacterized protein</fullName>
    </submittedName>
</protein>
<comment type="caution">
    <text evidence="3">The sequence shown here is derived from an EMBL/GenBank/DDBJ whole genome shotgun (WGS) entry which is preliminary data.</text>
</comment>
<evidence type="ECO:0000313" key="4">
    <source>
        <dbReference type="Proteomes" id="UP000692954"/>
    </source>
</evidence>
<proteinExistence type="inferred from homology"/>
<evidence type="ECO:0000256" key="1">
    <source>
        <dbReference type="ARBA" id="ARBA00010849"/>
    </source>
</evidence>
<dbReference type="InterPro" id="IPR007858">
    <property type="entry name" value="Dpy-30_motif"/>
</dbReference>
<evidence type="ECO:0000256" key="2">
    <source>
        <dbReference type="SAM" id="MobiDB-lite"/>
    </source>
</evidence>
<name>A0A8S1M6H4_9CILI</name>
<dbReference type="InterPro" id="IPR049630">
    <property type="entry name" value="DYDC-like_DD"/>
</dbReference>